<proteinExistence type="predicted"/>
<dbReference type="Proteomes" id="UP000028721">
    <property type="component" value="Unassembled WGS sequence"/>
</dbReference>
<evidence type="ECO:0000313" key="2">
    <source>
        <dbReference type="Proteomes" id="UP000028721"/>
    </source>
</evidence>
<keyword evidence="2" id="KW-1185">Reference proteome</keyword>
<dbReference type="EMBL" id="JGVP01000050">
    <property type="protein sequence ID" value="KFB86625.1"/>
    <property type="molecule type" value="Genomic_DNA"/>
</dbReference>
<name>A0ABR4U462_9GAMM</name>
<evidence type="ECO:0000313" key="1">
    <source>
        <dbReference type="EMBL" id="KFB86625.1"/>
    </source>
</evidence>
<organism evidence="1 2">
    <name type="scientific">Serratia grimesii</name>
    <dbReference type="NCBI Taxonomy" id="82995"/>
    <lineage>
        <taxon>Bacteria</taxon>
        <taxon>Pseudomonadati</taxon>
        <taxon>Pseudomonadota</taxon>
        <taxon>Gammaproteobacteria</taxon>
        <taxon>Enterobacterales</taxon>
        <taxon>Yersiniaceae</taxon>
        <taxon>Serratia</taxon>
    </lineage>
</organism>
<sequence>MEGYYQLFNDAKAEIEAVSAGLKPTGEAAARIHALIDERDFAKQMFGFGYCITGDKPQLNNSKYSLLPAMKLMHWTQTSAPAEVKKYFDYNPMFALLKAYITTRISLTRKK</sequence>
<reference evidence="1 2" key="1">
    <citation type="submission" date="2014-03" db="EMBL/GenBank/DDBJ databases">
        <title>Draft genome sequence of the Serratia grimesii strain a2.</title>
        <authorList>
            <person name="Toymentseva A."/>
            <person name="Kazakov S."/>
            <person name="Giliazeva A."/>
            <person name="Ismagilova R."/>
            <person name="Shah R."/>
            <person name="Sharipova M."/>
            <person name="Khaitlina S."/>
            <person name="Mardanova A."/>
        </authorList>
    </citation>
    <scope>NUCLEOTIDE SEQUENCE [LARGE SCALE GENOMIC DNA]</scope>
    <source>
        <strain evidence="1 2">A2</strain>
    </source>
</reference>
<comment type="caution">
    <text evidence="1">The sequence shown here is derived from an EMBL/GenBank/DDBJ whole genome shotgun (WGS) entry which is preliminary data.</text>
</comment>
<accession>A0ABR4U462</accession>
<gene>
    <name evidence="1" type="ORF">CR62_19405</name>
</gene>
<protein>
    <submittedName>
        <fullName evidence="1">Uncharacterized protein</fullName>
    </submittedName>
</protein>